<evidence type="ECO:0000259" key="1">
    <source>
        <dbReference type="Pfam" id="PF24864"/>
    </source>
</evidence>
<comment type="caution">
    <text evidence="2">The sequence shown here is derived from an EMBL/GenBank/DDBJ whole genome shotgun (WGS) entry which is preliminary data.</text>
</comment>
<dbReference type="InterPro" id="IPR056632">
    <property type="entry name" value="DUF7730"/>
</dbReference>
<gene>
    <name evidence="2" type="ORF">BDW59DRAFT_166545</name>
</gene>
<feature type="domain" description="DUF7730" evidence="1">
    <location>
        <begin position="45"/>
        <end position="158"/>
    </location>
</feature>
<dbReference type="PANTHER" id="PTHR38790">
    <property type="entry name" value="2EXR DOMAIN-CONTAINING PROTEIN-RELATED"/>
    <property type="match status" value="1"/>
</dbReference>
<name>A0ABR4HKJ6_9EURO</name>
<dbReference type="EMBL" id="JBFXLS010000106">
    <property type="protein sequence ID" value="KAL2816005.1"/>
    <property type="molecule type" value="Genomic_DNA"/>
</dbReference>
<protein>
    <recommendedName>
        <fullName evidence="1">DUF7730 domain-containing protein</fullName>
    </recommendedName>
</protein>
<accession>A0ABR4HKJ6</accession>
<dbReference type="Proteomes" id="UP001610335">
    <property type="component" value="Unassembled WGS sequence"/>
</dbReference>
<evidence type="ECO:0000313" key="2">
    <source>
        <dbReference type="EMBL" id="KAL2816005.1"/>
    </source>
</evidence>
<proteinExistence type="predicted"/>
<sequence length="290" mass="34087">MPPHNPDKVYSDMDQLLAIGKRSRGGSGKEQAMYQGLLHKRFRRSFLDLPLDVRQQIYRYVFGYRILESGSGFDKKLNYFSFRTLVREYRLVGNRVMVRRERLHLNLLLANKQIYDEAKEIPYSNNAFIFTDPHLLAHFGFSPKGIAKHNLGLIREILIYIQPGTVNGHYWNSWLWRNREALAGLSTLQHLRIQVQFTQFPVGDPRNNTKPWGFCYVQGLLMFCEVGIREISVKISNHTSWRGEQMVQAARYAMALQKALMSQRVQAGRIWRQWDQEKRCEWCLRRAGHV</sequence>
<organism evidence="2 3">
    <name type="scientific">Aspergillus cavernicola</name>
    <dbReference type="NCBI Taxonomy" id="176166"/>
    <lineage>
        <taxon>Eukaryota</taxon>
        <taxon>Fungi</taxon>
        <taxon>Dikarya</taxon>
        <taxon>Ascomycota</taxon>
        <taxon>Pezizomycotina</taxon>
        <taxon>Eurotiomycetes</taxon>
        <taxon>Eurotiomycetidae</taxon>
        <taxon>Eurotiales</taxon>
        <taxon>Aspergillaceae</taxon>
        <taxon>Aspergillus</taxon>
        <taxon>Aspergillus subgen. Nidulantes</taxon>
    </lineage>
</organism>
<reference evidence="2 3" key="1">
    <citation type="submission" date="2024-07" db="EMBL/GenBank/DDBJ databases">
        <title>Section-level genome sequencing and comparative genomics of Aspergillus sections Usti and Cavernicolus.</title>
        <authorList>
            <consortium name="Lawrence Berkeley National Laboratory"/>
            <person name="Nybo J.L."/>
            <person name="Vesth T.C."/>
            <person name="Theobald S."/>
            <person name="Frisvad J.C."/>
            <person name="Larsen T.O."/>
            <person name="Kjaerboelling I."/>
            <person name="Rothschild-Mancinelli K."/>
            <person name="Lyhne E.K."/>
            <person name="Kogle M.E."/>
            <person name="Barry K."/>
            <person name="Clum A."/>
            <person name="Na H."/>
            <person name="Ledsgaard L."/>
            <person name="Lin J."/>
            <person name="Lipzen A."/>
            <person name="Kuo A."/>
            <person name="Riley R."/>
            <person name="Mondo S."/>
            <person name="LaButti K."/>
            <person name="Haridas S."/>
            <person name="Pangalinan J."/>
            <person name="Salamov A.A."/>
            <person name="Simmons B.A."/>
            <person name="Magnuson J.K."/>
            <person name="Chen J."/>
            <person name="Drula E."/>
            <person name="Henrissat B."/>
            <person name="Wiebenga A."/>
            <person name="Lubbers R.J."/>
            <person name="Gomes A.C."/>
            <person name="Makela M.R."/>
            <person name="Stajich J."/>
            <person name="Grigoriev I.V."/>
            <person name="Mortensen U.H."/>
            <person name="De vries R.P."/>
            <person name="Baker S.E."/>
            <person name="Andersen M.R."/>
        </authorList>
    </citation>
    <scope>NUCLEOTIDE SEQUENCE [LARGE SCALE GENOMIC DNA]</scope>
    <source>
        <strain evidence="2 3">CBS 600.67</strain>
    </source>
</reference>
<evidence type="ECO:0000313" key="3">
    <source>
        <dbReference type="Proteomes" id="UP001610335"/>
    </source>
</evidence>
<keyword evidence="3" id="KW-1185">Reference proteome</keyword>
<dbReference type="Pfam" id="PF24864">
    <property type="entry name" value="DUF7730"/>
    <property type="match status" value="1"/>
</dbReference>